<dbReference type="RefSeq" id="XP_062734347.1">
    <property type="nucleotide sequence ID" value="XM_062875819.1"/>
</dbReference>
<gene>
    <name evidence="1" type="ORF">QC761_200885</name>
</gene>
<dbReference type="Proteomes" id="UP001322138">
    <property type="component" value="Unassembled WGS sequence"/>
</dbReference>
<comment type="caution">
    <text evidence="1">The sequence shown here is derived from an EMBL/GenBank/DDBJ whole genome shotgun (WGS) entry which is preliminary data.</text>
</comment>
<sequence>MIILHHSIVSTTQQVEALASDAGLLPNGKSGSAGLDRRVSSSKVVFSRLDTPLVTGPISDIPNLDHLAGPYTRLWICTKCSACPPGPHGVVANICTVRRAVVVVTCSGSTAQLPGEQEDILDVVALLSTGTSPDLLSHTVSLQPAHTATSPSLHQPLF</sequence>
<dbReference type="GeneID" id="87895301"/>
<reference evidence="1 2" key="1">
    <citation type="journal article" date="2023" name="bioRxiv">
        <title>High-quality genome assemblies of four members of thePodospora anserinaspecies complex.</title>
        <authorList>
            <person name="Ament-Velasquez S.L."/>
            <person name="Vogan A.A."/>
            <person name="Wallerman O."/>
            <person name="Hartmann F."/>
            <person name="Gautier V."/>
            <person name="Silar P."/>
            <person name="Giraud T."/>
            <person name="Johannesson H."/>
        </authorList>
    </citation>
    <scope>NUCLEOTIDE SEQUENCE [LARGE SCALE GENOMIC DNA]</scope>
    <source>
        <strain evidence="1 2">CBS 112042</strain>
    </source>
</reference>
<protein>
    <submittedName>
        <fullName evidence="1">Uncharacterized protein</fullName>
    </submittedName>
</protein>
<keyword evidence="2" id="KW-1185">Reference proteome</keyword>
<evidence type="ECO:0000313" key="2">
    <source>
        <dbReference type="Proteomes" id="UP001322138"/>
    </source>
</evidence>
<name>A0ABR0FN29_9PEZI</name>
<dbReference type="EMBL" id="JAFFGZ010000004">
    <property type="protein sequence ID" value="KAK4645371.1"/>
    <property type="molecule type" value="Genomic_DNA"/>
</dbReference>
<accession>A0ABR0FN29</accession>
<proteinExistence type="predicted"/>
<evidence type="ECO:0000313" key="1">
    <source>
        <dbReference type="EMBL" id="KAK4645371.1"/>
    </source>
</evidence>
<organism evidence="1 2">
    <name type="scientific">Podospora bellae-mahoneyi</name>
    <dbReference type="NCBI Taxonomy" id="2093777"/>
    <lineage>
        <taxon>Eukaryota</taxon>
        <taxon>Fungi</taxon>
        <taxon>Dikarya</taxon>
        <taxon>Ascomycota</taxon>
        <taxon>Pezizomycotina</taxon>
        <taxon>Sordariomycetes</taxon>
        <taxon>Sordariomycetidae</taxon>
        <taxon>Sordariales</taxon>
        <taxon>Podosporaceae</taxon>
        <taxon>Podospora</taxon>
    </lineage>
</organism>